<dbReference type="Gene3D" id="3.40.630.30">
    <property type="match status" value="1"/>
</dbReference>
<evidence type="ECO:0000259" key="1">
    <source>
        <dbReference type="PROSITE" id="PS51186"/>
    </source>
</evidence>
<keyword evidence="3" id="KW-1185">Reference proteome</keyword>
<dbReference type="RefSeq" id="WP_140868944.1">
    <property type="nucleotide sequence ID" value="NZ_RCZK01000003.1"/>
</dbReference>
<name>A0A502CPJ4_9SPHN</name>
<dbReference type="InterPro" id="IPR000182">
    <property type="entry name" value="GNAT_dom"/>
</dbReference>
<dbReference type="GO" id="GO:0016747">
    <property type="term" value="F:acyltransferase activity, transferring groups other than amino-acyl groups"/>
    <property type="evidence" value="ECO:0007669"/>
    <property type="project" value="InterPro"/>
</dbReference>
<gene>
    <name evidence="2" type="ORF">EAH84_05475</name>
</gene>
<dbReference type="OrthoDB" id="3389160at2"/>
<dbReference type="Proteomes" id="UP000318413">
    <property type="component" value="Unassembled WGS sequence"/>
</dbReference>
<dbReference type="EMBL" id="RCZK01000003">
    <property type="protein sequence ID" value="TPG13631.1"/>
    <property type="molecule type" value="Genomic_DNA"/>
</dbReference>
<dbReference type="CDD" id="cd04301">
    <property type="entry name" value="NAT_SF"/>
    <property type="match status" value="1"/>
</dbReference>
<keyword evidence="2" id="KW-0808">Transferase</keyword>
<comment type="caution">
    <text evidence="2">The sequence shown here is derived from an EMBL/GenBank/DDBJ whole genome shotgun (WGS) entry which is preliminary data.</text>
</comment>
<sequence length="134" mass="15210">MTIVRQAEPNDLPQVMTFHLLPGDRVTEIVERRMLVAEQNGTILGYISWQMRGCIGLDYVNRLVVKPMHRRQGIGKNIMTSMSIALTGRVFISTKASNQSAIALIESTDWTKAGELYGLLPDNEAEVFFWRDLR</sequence>
<dbReference type="InterPro" id="IPR016181">
    <property type="entry name" value="Acyl_CoA_acyltransferase"/>
</dbReference>
<evidence type="ECO:0000313" key="3">
    <source>
        <dbReference type="Proteomes" id="UP000318413"/>
    </source>
</evidence>
<dbReference type="AlphaFoldDB" id="A0A502CPJ4"/>
<dbReference type="PROSITE" id="PS51186">
    <property type="entry name" value="GNAT"/>
    <property type="match status" value="1"/>
</dbReference>
<feature type="domain" description="N-acetyltransferase" evidence="1">
    <location>
        <begin position="2"/>
        <end position="134"/>
    </location>
</feature>
<dbReference type="Pfam" id="PF13508">
    <property type="entry name" value="Acetyltransf_7"/>
    <property type="match status" value="1"/>
</dbReference>
<organism evidence="2 3">
    <name type="scientific">Sphingomonas oligophenolica</name>
    <dbReference type="NCBI Taxonomy" id="301154"/>
    <lineage>
        <taxon>Bacteria</taxon>
        <taxon>Pseudomonadati</taxon>
        <taxon>Pseudomonadota</taxon>
        <taxon>Alphaproteobacteria</taxon>
        <taxon>Sphingomonadales</taxon>
        <taxon>Sphingomonadaceae</taxon>
        <taxon>Sphingomonas</taxon>
    </lineage>
</organism>
<proteinExistence type="predicted"/>
<dbReference type="SUPFAM" id="SSF55729">
    <property type="entry name" value="Acyl-CoA N-acyltransferases (Nat)"/>
    <property type="match status" value="1"/>
</dbReference>
<reference evidence="2 3" key="1">
    <citation type="journal article" date="2019" name="Environ. Microbiol.">
        <title>Species interactions and distinct microbial communities in high Arctic permafrost affected cryosols are associated with the CH4 and CO2 gas fluxes.</title>
        <authorList>
            <person name="Altshuler I."/>
            <person name="Hamel J."/>
            <person name="Turney S."/>
            <person name="Magnuson E."/>
            <person name="Levesque R."/>
            <person name="Greer C."/>
            <person name="Whyte L.G."/>
        </authorList>
    </citation>
    <scope>NUCLEOTIDE SEQUENCE [LARGE SCALE GENOMIC DNA]</scope>
    <source>
        <strain evidence="2 3">S5.1</strain>
    </source>
</reference>
<accession>A0A502CPJ4</accession>
<evidence type="ECO:0000313" key="2">
    <source>
        <dbReference type="EMBL" id="TPG13631.1"/>
    </source>
</evidence>
<protein>
    <submittedName>
        <fullName evidence="2">N-acetyltransferase</fullName>
    </submittedName>
</protein>